<dbReference type="Proteomes" id="UP001152519">
    <property type="component" value="Unassembled WGS sequence"/>
</dbReference>
<reference evidence="1" key="1">
    <citation type="submission" date="2021-05" db="EMBL/GenBank/DDBJ databases">
        <authorList>
            <person name="Arsene-Ploetze F."/>
        </authorList>
    </citation>
    <scope>NUCLEOTIDE SEQUENCE</scope>
    <source>
        <strain evidence="1">DSM 42138</strain>
    </source>
</reference>
<comment type="caution">
    <text evidence="1">The sequence shown here is derived from an EMBL/GenBank/DDBJ whole genome shotgun (WGS) entry which is preliminary data.</text>
</comment>
<evidence type="ECO:0000313" key="2">
    <source>
        <dbReference type="Proteomes" id="UP001152519"/>
    </source>
</evidence>
<name>A0A9W4GSC2_9ACTN</name>
<accession>A0A9W4GSC2</accession>
<evidence type="ECO:0000313" key="1">
    <source>
        <dbReference type="EMBL" id="CAG6395302.1"/>
    </source>
</evidence>
<dbReference type="AlphaFoldDB" id="A0A9W4GSC2"/>
<gene>
    <name evidence="1" type="ORF">SCOCK_300111</name>
</gene>
<proteinExistence type="predicted"/>
<sequence>MKAELDGLKSRCREAVLARQLNGRRGGFTAGDRAFLAALLHGLPKGVLRRLRLLVRPGHGPAPAP</sequence>
<organism evidence="1 2">
    <name type="scientific">Actinacidiphila cocklensis</name>
    <dbReference type="NCBI Taxonomy" id="887465"/>
    <lineage>
        <taxon>Bacteria</taxon>
        <taxon>Bacillati</taxon>
        <taxon>Actinomycetota</taxon>
        <taxon>Actinomycetes</taxon>
        <taxon>Kitasatosporales</taxon>
        <taxon>Streptomycetaceae</taxon>
        <taxon>Actinacidiphila</taxon>
    </lineage>
</organism>
<keyword evidence="2" id="KW-1185">Reference proteome</keyword>
<protein>
    <submittedName>
        <fullName evidence="1">Uncharacterized protein</fullName>
    </submittedName>
</protein>
<dbReference type="EMBL" id="CAJSLV010000060">
    <property type="protein sequence ID" value="CAG6395302.1"/>
    <property type="molecule type" value="Genomic_DNA"/>
</dbReference>